<evidence type="ECO:0008006" key="3">
    <source>
        <dbReference type="Google" id="ProtNLM"/>
    </source>
</evidence>
<dbReference type="Proteomes" id="UP001629367">
    <property type="component" value="Unassembled WGS sequence"/>
</dbReference>
<protein>
    <recommendedName>
        <fullName evidence="3">Peptidase MA superfamily protein</fullName>
    </recommendedName>
</protein>
<evidence type="ECO:0000313" key="1">
    <source>
        <dbReference type="EMBL" id="MFM0591741.1"/>
    </source>
</evidence>
<keyword evidence="2" id="KW-1185">Reference proteome</keyword>
<dbReference type="RefSeq" id="WP_408208413.1">
    <property type="nucleotide sequence ID" value="NZ_JAQQBZ010000001.1"/>
</dbReference>
<gene>
    <name evidence="1" type="ORF">PQQ68_01850</name>
</gene>
<name>A0ABW9CYN8_9BURK</name>
<accession>A0ABW9CYN8</accession>
<organism evidence="1 2">
    <name type="scientific">Paraburkholderia dilworthii</name>
    <dbReference type="NCBI Taxonomy" id="948106"/>
    <lineage>
        <taxon>Bacteria</taxon>
        <taxon>Pseudomonadati</taxon>
        <taxon>Pseudomonadota</taxon>
        <taxon>Betaproteobacteria</taxon>
        <taxon>Burkholderiales</taxon>
        <taxon>Burkholderiaceae</taxon>
        <taxon>Paraburkholderia</taxon>
    </lineage>
</organism>
<dbReference type="EMBL" id="JAQQBZ010000001">
    <property type="protein sequence ID" value="MFM0591741.1"/>
    <property type="molecule type" value="Genomic_DNA"/>
</dbReference>
<evidence type="ECO:0000313" key="2">
    <source>
        <dbReference type="Proteomes" id="UP001629367"/>
    </source>
</evidence>
<reference evidence="1 2" key="1">
    <citation type="journal article" date="2024" name="Chem. Sci.">
        <title>Discovery of megapolipeptins by genome mining of a Burkholderiales bacteria collection.</title>
        <authorList>
            <person name="Paulo B.S."/>
            <person name="Recchia M.J.J."/>
            <person name="Lee S."/>
            <person name="Fergusson C.H."/>
            <person name="Romanowski S.B."/>
            <person name="Hernandez A."/>
            <person name="Krull N."/>
            <person name="Liu D.Y."/>
            <person name="Cavanagh H."/>
            <person name="Bos A."/>
            <person name="Gray C.A."/>
            <person name="Murphy B.T."/>
            <person name="Linington R.G."/>
            <person name="Eustaquio A.S."/>
        </authorList>
    </citation>
    <scope>NUCLEOTIDE SEQUENCE [LARGE SCALE GENOMIC DNA]</scope>
    <source>
        <strain evidence="1 2">RL17-335-BIF-A</strain>
    </source>
</reference>
<comment type="caution">
    <text evidence="1">The sequence shown here is derived from an EMBL/GenBank/DDBJ whole genome shotgun (WGS) entry which is preliminary data.</text>
</comment>
<sequence>MDQATAVIFLEEHFNDYCQNALIFLRESLQIPPEVLAFPVRIKAYVNGQSVRIFTLMDDVLEAERGSYALAMYDHEQSACYAPGSPGIFIDTAILAGDARDAHLSEESLLTILLAHECVHVVMMSRFAALNEAAAQDWCYSERYRYIHEVIALRFCDRLANPDMAIATRADIDAYLAYVEHQAGQVKAGSHYQPYFGEHKTTPDDKLWNALVEGLDGIDALRQLAQ</sequence>
<proteinExistence type="predicted"/>